<keyword evidence="2" id="KW-0732">Signal</keyword>
<dbReference type="PANTHER" id="PTHR35936:SF32">
    <property type="entry name" value="MEMBRANE-BOUND LYTIC MUREIN TRANSGLYCOSYLASE F"/>
    <property type="match status" value="1"/>
</dbReference>
<dbReference type="GO" id="GO:0008933">
    <property type="term" value="F:peptidoglycan lytic transglycosylase activity"/>
    <property type="evidence" value="ECO:0007669"/>
    <property type="project" value="TreeGrafter"/>
</dbReference>
<dbReference type="Pfam" id="PF00497">
    <property type="entry name" value="SBP_bac_3"/>
    <property type="match status" value="1"/>
</dbReference>
<reference evidence="6 7" key="1">
    <citation type="submission" date="2010-12" db="EMBL/GenBank/DDBJ databases">
        <title>Complete sequence of Desulfurispirillum indicum S5.</title>
        <authorList>
            <consortium name="US DOE Joint Genome Institute"/>
            <person name="Lucas S."/>
            <person name="Copeland A."/>
            <person name="Lapidus A."/>
            <person name="Cheng J.-F."/>
            <person name="Goodwin L."/>
            <person name="Pitluck S."/>
            <person name="Chertkov O."/>
            <person name="Held B."/>
            <person name="Detter J.C."/>
            <person name="Han C."/>
            <person name="Tapia R."/>
            <person name="Land M."/>
            <person name="Hauser L."/>
            <person name="Kyrpides N."/>
            <person name="Ivanova N."/>
            <person name="Mikhailova N."/>
            <person name="Haggblom M."/>
            <person name="Rauschenbach I."/>
            <person name="Bini E."/>
            <person name="Woyke T."/>
        </authorList>
    </citation>
    <scope>NUCLEOTIDE SEQUENCE [LARGE SCALE GENOMIC DNA]</scope>
    <source>
        <strain evidence="7">ATCC BAA-1389 / DSM 22839 / S5</strain>
    </source>
</reference>
<gene>
    <name evidence="6" type="ordered locus">Selin_1675</name>
</gene>
<protein>
    <submittedName>
        <fullName evidence="6">Lytic transglycosylase catalytic</fullName>
    </submittedName>
</protein>
<comment type="subcellular location">
    <subcellularLocation>
        <location evidence="1">Cell outer membrane</location>
        <topology evidence="1">Peripheral membrane protein</topology>
    </subcellularLocation>
</comment>
<evidence type="ECO:0000256" key="2">
    <source>
        <dbReference type="ARBA" id="ARBA00022729"/>
    </source>
</evidence>
<dbReference type="CDD" id="cd13403">
    <property type="entry name" value="MLTF-like"/>
    <property type="match status" value="1"/>
</dbReference>
<feature type="domain" description="Transglycosylase SLT" evidence="5">
    <location>
        <begin position="295"/>
        <end position="403"/>
    </location>
</feature>
<name>E6W0R0_DESIS</name>
<dbReference type="KEGG" id="din:Selin_1675"/>
<evidence type="ECO:0000256" key="1">
    <source>
        <dbReference type="ARBA" id="ARBA00004339"/>
    </source>
</evidence>
<dbReference type="GO" id="GO:0009253">
    <property type="term" value="P:peptidoglycan catabolic process"/>
    <property type="evidence" value="ECO:0007669"/>
    <property type="project" value="TreeGrafter"/>
</dbReference>
<dbReference type="Pfam" id="PF01464">
    <property type="entry name" value="SLT"/>
    <property type="match status" value="1"/>
</dbReference>
<feature type="domain" description="Solute-binding protein family 3/N-terminal" evidence="4">
    <location>
        <begin position="68"/>
        <end position="267"/>
    </location>
</feature>
<evidence type="ECO:0000259" key="5">
    <source>
        <dbReference type="Pfam" id="PF01464"/>
    </source>
</evidence>
<evidence type="ECO:0000313" key="7">
    <source>
        <dbReference type="Proteomes" id="UP000002572"/>
    </source>
</evidence>
<evidence type="ECO:0000259" key="4">
    <source>
        <dbReference type="Pfam" id="PF00497"/>
    </source>
</evidence>
<dbReference type="HOGENOM" id="CLU_027494_0_1_0"/>
<dbReference type="CDD" id="cd01009">
    <property type="entry name" value="PBP2_YfhD_N"/>
    <property type="match status" value="1"/>
</dbReference>
<dbReference type="PANTHER" id="PTHR35936">
    <property type="entry name" value="MEMBRANE-BOUND LYTIC MUREIN TRANSGLYCOSYLASE F"/>
    <property type="match status" value="1"/>
</dbReference>
<dbReference type="NCBIfam" id="NF008112">
    <property type="entry name" value="PRK10859.1"/>
    <property type="match status" value="1"/>
</dbReference>
<keyword evidence="7" id="KW-1185">Reference proteome</keyword>
<keyword evidence="3" id="KW-0998">Cell outer membrane</keyword>
<dbReference type="eggNOG" id="COG4623">
    <property type="taxonomic scope" value="Bacteria"/>
</dbReference>
<dbReference type="OrthoDB" id="9815002at2"/>
<proteinExistence type="predicted"/>
<accession>E6W0R0</accession>
<organism evidence="6 7">
    <name type="scientific">Desulfurispirillum indicum (strain ATCC BAA-1389 / DSM 22839 / S5)</name>
    <dbReference type="NCBI Taxonomy" id="653733"/>
    <lineage>
        <taxon>Bacteria</taxon>
        <taxon>Pseudomonadati</taxon>
        <taxon>Chrysiogenota</taxon>
        <taxon>Chrysiogenia</taxon>
        <taxon>Chrysiogenales</taxon>
        <taxon>Chrysiogenaceae</taxon>
        <taxon>Desulfurispirillum</taxon>
    </lineage>
</organism>
<keyword evidence="3" id="KW-0472">Membrane</keyword>
<dbReference type="Proteomes" id="UP000002572">
    <property type="component" value="Chromosome"/>
</dbReference>
<dbReference type="AlphaFoldDB" id="E6W0R0"/>
<dbReference type="Gene3D" id="3.40.190.10">
    <property type="entry name" value="Periplasmic binding protein-like II"/>
    <property type="match status" value="2"/>
</dbReference>
<dbReference type="GO" id="GO:0009279">
    <property type="term" value="C:cell outer membrane"/>
    <property type="evidence" value="ECO:0007669"/>
    <property type="project" value="UniProtKB-SubCell"/>
</dbReference>
<evidence type="ECO:0000313" key="6">
    <source>
        <dbReference type="EMBL" id="ADU66405.1"/>
    </source>
</evidence>
<evidence type="ECO:0000256" key="3">
    <source>
        <dbReference type="ARBA" id="ARBA00023237"/>
    </source>
</evidence>
<dbReference type="InterPro" id="IPR023346">
    <property type="entry name" value="Lysozyme-like_dom_sf"/>
</dbReference>
<dbReference type="STRING" id="653733.Selin_1675"/>
<dbReference type="InterPro" id="IPR001638">
    <property type="entry name" value="Solute-binding_3/MltF_N"/>
</dbReference>
<dbReference type="Gene3D" id="1.10.530.10">
    <property type="match status" value="1"/>
</dbReference>
<dbReference type="InParanoid" id="E6W0R0"/>
<dbReference type="EMBL" id="CP002432">
    <property type="protein sequence ID" value="ADU66405.1"/>
    <property type="molecule type" value="Genomic_DNA"/>
</dbReference>
<dbReference type="InterPro" id="IPR008258">
    <property type="entry name" value="Transglycosylase_SLT_dom_1"/>
</dbReference>
<dbReference type="FunCoup" id="E6W0R0">
    <property type="interactions" value="12"/>
</dbReference>
<sequence>MTAPGSIRNELLLFALLITLLFAGGVIRFTEWLSQGPSQLELIREQGELVILTLQPVVQYAFEEPDLIEYDLAREFASFLGIPVRFDQRGSVDEIVAALEAGEAHLAAAGFTRTPRWEGRFDFSPPFYEVHKQVVCRRGGTRAMSHEDLLGTSLLLSSHTSYKFLLGELRKSHVPTPRWTIEPFSSEEVHLRRIWEQEADCTIAQSHVVAMNRRFFPELTVEFTLPLAFDRVWLLPRGSGDLVEALSAWHGEMVLSSRLQAIIARHYAPVENFDYVDTRRFLHSIEERLPRFRAMFERAGEAYGIDWRLLAAQAYQESHWNPAARSPTGVRGIMMLTLRTASDLGISSRLNAAQSIDGGARYVASLRSRLPESIREPDRTWIAMAAYNVGMGHVYDARTLAGELGYDPDTWAGLRDVLPKLSHPQYYENLSFGRARGSEPVIYVERIRNYYSILVRHLNEMELLLENTATEP</sequence>
<dbReference type="RefSeq" id="WP_013506285.1">
    <property type="nucleotide sequence ID" value="NC_014836.1"/>
</dbReference>
<dbReference type="SUPFAM" id="SSF53955">
    <property type="entry name" value="Lysozyme-like"/>
    <property type="match status" value="1"/>
</dbReference>
<dbReference type="SUPFAM" id="SSF53850">
    <property type="entry name" value="Periplasmic binding protein-like II"/>
    <property type="match status" value="1"/>
</dbReference>